<keyword evidence="1" id="KW-0812">Transmembrane</keyword>
<comment type="caution">
    <text evidence="2">The sequence shown here is derived from an EMBL/GenBank/DDBJ whole genome shotgun (WGS) entry which is preliminary data.</text>
</comment>
<dbReference type="EMBL" id="JBHUPE010000001">
    <property type="protein sequence ID" value="MFD2902559.1"/>
    <property type="molecule type" value="Genomic_DNA"/>
</dbReference>
<dbReference type="Proteomes" id="UP001597509">
    <property type="component" value="Unassembled WGS sequence"/>
</dbReference>
<dbReference type="Gene3D" id="1.50.10.20">
    <property type="match status" value="1"/>
</dbReference>
<sequence length="397" mass="45287">MLRINENMSPIVPFVNFDVKVENCGLLTGELSKVLLLFNLYKIGNDEEVKQQAEDLLYKHVEFASEYPLNFKFAYGVIGLAWLIQFLKNNNLIGDDYDEFLDDIDDNLPASLKWDLEDQIYDPFIGSIGKAHYLFERLDSGDNAKMHKMLGDIVNGLDDTSLKLNTSVSWLDFYTSLHNPDGDKNPYFNLGLAHGVPSIICFLSKCVQYDIERDKCLRMIRGSVDWLLEQDADNYVFPSVVWPDGKKSIRQPYVLSWCYGILSIATACLVASTALGDKELLRKTFDMIKISAQLHTTGYSVANEENGAPNLFLCHGGYGIAYILNKFYHVFQDNELFDAYQYWADFSKNNFKENGYLMSENQGLLEGVTGISLIDLNLKYPNSGLRNWDKIFFLDLL</sequence>
<reference evidence="3" key="1">
    <citation type="journal article" date="2019" name="Int. J. Syst. Evol. Microbiol.">
        <title>The Global Catalogue of Microorganisms (GCM) 10K type strain sequencing project: providing services to taxonomists for standard genome sequencing and annotation.</title>
        <authorList>
            <consortium name="The Broad Institute Genomics Platform"/>
            <consortium name="The Broad Institute Genome Sequencing Center for Infectious Disease"/>
            <person name="Wu L."/>
            <person name="Ma J."/>
        </authorList>
    </citation>
    <scope>NUCLEOTIDE SEQUENCE [LARGE SCALE GENOMIC DNA]</scope>
    <source>
        <strain evidence="3">KCTC 22209</strain>
    </source>
</reference>
<evidence type="ECO:0000313" key="3">
    <source>
        <dbReference type="Proteomes" id="UP001597509"/>
    </source>
</evidence>
<proteinExistence type="predicted"/>
<dbReference type="PRINTS" id="PR01950">
    <property type="entry name" value="LANCSUPER"/>
</dbReference>
<feature type="transmembrane region" description="Helical" evidence="1">
    <location>
        <begin position="254"/>
        <end position="275"/>
    </location>
</feature>
<name>A0ABW5YQ66_9SPHI</name>
<gene>
    <name evidence="2" type="ORF">ACFS6I_01385</name>
</gene>
<evidence type="ECO:0000256" key="1">
    <source>
        <dbReference type="SAM" id="Phobius"/>
    </source>
</evidence>
<protein>
    <submittedName>
        <fullName evidence="2">Lanthionine synthetase LanC family protein</fullName>
    </submittedName>
</protein>
<accession>A0ABW5YQ66</accession>
<dbReference type="PANTHER" id="PTHR12736">
    <property type="entry name" value="LANC-LIKE PROTEIN"/>
    <property type="match status" value="1"/>
</dbReference>
<dbReference type="RefSeq" id="WP_380917617.1">
    <property type="nucleotide sequence ID" value="NZ_JBHUPE010000001.1"/>
</dbReference>
<keyword evidence="3" id="KW-1185">Reference proteome</keyword>
<dbReference type="InterPro" id="IPR007822">
    <property type="entry name" value="LANC-like"/>
</dbReference>
<dbReference type="PANTHER" id="PTHR12736:SF7">
    <property type="entry name" value="LANC-LIKE PROTEIN 3"/>
    <property type="match status" value="1"/>
</dbReference>
<dbReference type="PRINTS" id="PR01955">
    <property type="entry name" value="LANCFRANKIA"/>
</dbReference>
<dbReference type="SUPFAM" id="SSF158745">
    <property type="entry name" value="LanC-like"/>
    <property type="match status" value="1"/>
</dbReference>
<organism evidence="2 3">
    <name type="scientific">Sphingobacterium anhuiense</name>
    <dbReference type="NCBI Taxonomy" id="493780"/>
    <lineage>
        <taxon>Bacteria</taxon>
        <taxon>Pseudomonadati</taxon>
        <taxon>Bacteroidota</taxon>
        <taxon>Sphingobacteriia</taxon>
        <taxon>Sphingobacteriales</taxon>
        <taxon>Sphingobacteriaceae</taxon>
        <taxon>Sphingobacterium</taxon>
    </lineage>
</organism>
<dbReference type="Pfam" id="PF05147">
    <property type="entry name" value="LANC_like"/>
    <property type="match status" value="1"/>
</dbReference>
<dbReference type="SMART" id="SM01260">
    <property type="entry name" value="LANC_like"/>
    <property type="match status" value="1"/>
</dbReference>
<keyword evidence="1" id="KW-0472">Membrane</keyword>
<keyword evidence="1" id="KW-1133">Transmembrane helix</keyword>
<evidence type="ECO:0000313" key="2">
    <source>
        <dbReference type="EMBL" id="MFD2902559.1"/>
    </source>
</evidence>